<keyword evidence="2" id="KW-0853">WD repeat</keyword>
<organism evidence="8 9">
    <name type="scientific">Triparma retinervis</name>
    <dbReference type="NCBI Taxonomy" id="2557542"/>
    <lineage>
        <taxon>Eukaryota</taxon>
        <taxon>Sar</taxon>
        <taxon>Stramenopiles</taxon>
        <taxon>Ochrophyta</taxon>
        <taxon>Bolidophyceae</taxon>
        <taxon>Parmales</taxon>
        <taxon>Triparmaceae</taxon>
        <taxon>Triparma</taxon>
    </lineage>
</organism>
<feature type="domain" description="EF-hand" evidence="7">
    <location>
        <begin position="633"/>
        <end position="668"/>
    </location>
</feature>
<dbReference type="CDD" id="cd00051">
    <property type="entry name" value="EFh"/>
    <property type="match status" value="1"/>
</dbReference>
<dbReference type="InterPro" id="IPR011992">
    <property type="entry name" value="EF-hand-dom_pair"/>
</dbReference>
<dbReference type="OrthoDB" id="189968at2759"/>
<dbReference type="InterPro" id="IPR001680">
    <property type="entry name" value="WD40_rpt"/>
</dbReference>
<keyword evidence="5" id="KW-0539">Nucleus</keyword>
<dbReference type="SUPFAM" id="SSF47473">
    <property type="entry name" value="EF-hand"/>
    <property type="match status" value="1"/>
</dbReference>
<evidence type="ECO:0000256" key="5">
    <source>
        <dbReference type="ARBA" id="ARBA00023242"/>
    </source>
</evidence>
<evidence type="ECO:0000256" key="2">
    <source>
        <dbReference type="ARBA" id="ARBA00022574"/>
    </source>
</evidence>
<comment type="caution">
    <text evidence="8">The sequence shown here is derived from an EMBL/GenBank/DDBJ whole genome shotgun (WGS) entry which is preliminary data.</text>
</comment>
<feature type="region of interest" description="Disordered" evidence="6">
    <location>
        <begin position="410"/>
        <end position="439"/>
    </location>
</feature>
<dbReference type="Pfam" id="PF13202">
    <property type="entry name" value="EF-hand_5"/>
    <property type="match status" value="2"/>
</dbReference>
<dbReference type="Proteomes" id="UP001165082">
    <property type="component" value="Unassembled WGS sequence"/>
</dbReference>
<evidence type="ECO:0000259" key="7">
    <source>
        <dbReference type="PROSITE" id="PS50222"/>
    </source>
</evidence>
<dbReference type="InterPro" id="IPR002048">
    <property type="entry name" value="EF_hand_dom"/>
</dbReference>
<dbReference type="GO" id="GO:0005509">
    <property type="term" value="F:calcium ion binding"/>
    <property type="evidence" value="ECO:0007669"/>
    <property type="project" value="InterPro"/>
</dbReference>
<evidence type="ECO:0000256" key="1">
    <source>
        <dbReference type="ARBA" id="ARBA00004123"/>
    </source>
</evidence>
<reference evidence="8" key="1">
    <citation type="submission" date="2022-07" db="EMBL/GenBank/DDBJ databases">
        <title>Genome analysis of Parmales, a sister group of diatoms, reveals the evolutionary specialization of diatoms from phago-mixotrophs to photoautotrophs.</title>
        <authorList>
            <person name="Ban H."/>
            <person name="Sato S."/>
            <person name="Yoshikawa S."/>
            <person name="Kazumasa Y."/>
            <person name="Nakamura Y."/>
            <person name="Ichinomiya M."/>
            <person name="Saitoh K."/>
            <person name="Sato N."/>
            <person name="Blanc-Mathieu R."/>
            <person name="Endo H."/>
            <person name="Kuwata A."/>
            <person name="Ogata H."/>
        </authorList>
    </citation>
    <scope>NUCLEOTIDE SEQUENCE</scope>
</reference>
<proteinExistence type="predicted"/>
<evidence type="ECO:0000256" key="6">
    <source>
        <dbReference type="SAM" id="MobiDB-lite"/>
    </source>
</evidence>
<protein>
    <recommendedName>
        <fullName evidence="7">EF-hand domain-containing protein</fullName>
    </recommendedName>
</protein>
<dbReference type="InterPro" id="IPR018247">
    <property type="entry name" value="EF_Hand_1_Ca_BS"/>
</dbReference>
<gene>
    <name evidence="8" type="ORF">TrRE_jg2832</name>
</gene>
<keyword evidence="4" id="KW-0106">Calcium</keyword>
<dbReference type="SMART" id="SM00054">
    <property type="entry name" value="EFh"/>
    <property type="match status" value="3"/>
</dbReference>
<evidence type="ECO:0000313" key="9">
    <source>
        <dbReference type="Proteomes" id="UP001165082"/>
    </source>
</evidence>
<dbReference type="InterPro" id="IPR015943">
    <property type="entry name" value="WD40/YVTN_repeat-like_dom_sf"/>
</dbReference>
<keyword evidence="3" id="KW-0677">Repeat</keyword>
<dbReference type="PANTHER" id="PTHR19848:SF0">
    <property type="entry name" value="NOTCHLESS PROTEIN HOMOLOG 1"/>
    <property type="match status" value="1"/>
</dbReference>
<dbReference type="PROSITE" id="PS00018">
    <property type="entry name" value="EF_HAND_1"/>
    <property type="match status" value="2"/>
</dbReference>
<dbReference type="GO" id="GO:0005730">
    <property type="term" value="C:nucleolus"/>
    <property type="evidence" value="ECO:0007669"/>
    <property type="project" value="TreeGrafter"/>
</dbReference>
<dbReference type="AlphaFoldDB" id="A0A9W7F8N0"/>
<dbReference type="SUPFAM" id="SSF50978">
    <property type="entry name" value="WD40 repeat-like"/>
    <property type="match status" value="1"/>
</dbReference>
<dbReference type="GO" id="GO:0000027">
    <property type="term" value="P:ribosomal large subunit assembly"/>
    <property type="evidence" value="ECO:0007669"/>
    <property type="project" value="TreeGrafter"/>
</dbReference>
<dbReference type="EMBL" id="BRXZ01000108">
    <property type="protein sequence ID" value="GMI05273.1"/>
    <property type="molecule type" value="Genomic_DNA"/>
</dbReference>
<feature type="domain" description="EF-hand" evidence="7">
    <location>
        <begin position="739"/>
        <end position="774"/>
    </location>
</feature>
<accession>A0A9W7F8N0</accession>
<feature type="domain" description="EF-hand" evidence="7">
    <location>
        <begin position="676"/>
        <end position="702"/>
    </location>
</feature>
<evidence type="ECO:0000313" key="8">
    <source>
        <dbReference type="EMBL" id="GMI05273.1"/>
    </source>
</evidence>
<dbReference type="SMART" id="SM00320">
    <property type="entry name" value="WD40"/>
    <property type="match status" value="5"/>
</dbReference>
<sequence length="833" mass="94495">MTISSAFSNEVTCLTTDQPLNRKLYIGESSGNVSIFNSFSGSKLSTRQIHKGAVSKILYCAYNKHIITMGHDQSIRIFTEAEGELLDMRYLIDAHSGPIVEGGYCWRSSLLATVSGEEIKLWDFQDLQLQDSLPLHGTEVTTLTFVSPLPLFLSGDIQGRIFLWKTEMRGAMNSAKATVLAVLSLETEHMHNVRNLSLFYDMSDSEMSRAPKKIIATDFAGVIAFWNVEDVLTSLSGPKVEAIKESEYRTSDEGYNSTLRYEKNGSYSTCRLNTCNFPTLTIPCSVSWEGHSECILSLTSLSGSNMVATTAADCMLRIWAAEETKVGIREYKEGSLLGEIDSMDYQEVRFERLEHWNCPVVGGQTVSGEHREIAKRILREIKEEEEKINRKGSQLHLLPTAVLMQGATAPLGGGGGGRMGRRRSSSYQESRKKVRSQKAMTAKERFIKSVLTKVMAKKNKKMASQKRASIIMNDDNSNAAFMELFDDGKKAIEEEERKKRSQVQRIVENMRLVLRTANDSKTRGGKVIYGHLYGELKTKERERGGMSFHETDTSLGEFAAKKLKEEKEERHRRRILERARREEEHRARKELLREKYGDDYSSQSMTADKKHELMEMKNRSIANATHFGTYTRTEVMELAELLYTMDIDGDGTIEASEFEHYIKKGKYGQTFAHLQFEVMDTDKSGEITPKEIIALVFHKASAFEQKRLGVAIESEMRRRRDLLDKRRSKKPKYYRVTSRNMESAAALFRYFDVKKKGRVKLEDFASVLRSNDGLGTVLVTEDVTGMLRSVAKNGRVDLDGWVMFTYEFRGPYEVVDMKSGKVLERRNEGGTGT</sequence>
<dbReference type="InterPro" id="IPR036322">
    <property type="entry name" value="WD40_repeat_dom_sf"/>
</dbReference>
<dbReference type="Pfam" id="PF00400">
    <property type="entry name" value="WD40"/>
    <property type="match status" value="1"/>
</dbReference>
<dbReference type="Gene3D" id="2.130.10.10">
    <property type="entry name" value="YVTN repeat-like/Quinoprotein amine dehydrogenase"/>
    <property type="match status" value="1"/>
</dbReference>
<keyword evidence="9" id="KW-1185">Reference proteome</keyword>
<evidence type="ECO:0000256" key="4">
    <source>
        <dbReference type="ARBA" id="ARBA00022837"/>
    </source>
</evidence>
<comment type="subcellular location">
    <subcellularLocation>
        <location evidence="1">Nucleus</location>
    </subcellularLocation>
</comment>
<name>A0A9W7F8N0_9STRA</name>
<evidence type="ECO:0000256" key="3">
    <source>
        <dbReference type="ARBA" id="ARBA00022737"/>
    </source>
</evidence>
<dbReference type="Gene3D" id="1.10.238.10">
    <property type="entry name" value="EF-hand"/>
    <property type="match status" value="2"/>
</dbReference>
<dbReference type="PROSITE" id="PS50222">
    <property type="entry name" value="EF_HAND_2"/>
    <property type="match status" value="3"/>
</dbReference>
<dbReference type="PANTHER" id="PTHR19848">
    <property type="entry name" value="WD40 REPEAT PROTEIN"/>
    <property type="match status" value="1"/>
</dbReference>